<accession>A0A0X8HV06</accession>
<dbReference type="SUPFAM" id="SSF50630">
    <property type="entry name" value="Acid proteases"/>
    <property type="match status" value="1"/>
</dbReference>
<dbReference type="FunFam" id="2.40.70.10:FF:000011">
    <property type="entry name" value="Aspartic protease"/>
    <property type="match status" value="1"/>
</dbReference>
<dbReference type="GO" id="GO:0004190">
    <property type="term" value="F:aspartic-type endopeptidase activity"/>
    <property type="evidence" value="ECO:0007669"/>
    <property type="project" value="UniProtKB-KW"/>
</dbReference>
<reference evidence="11 12" key="1">
    <citation type="submission" date="2016-01" db="EMBL/GenBank/DDBJ databases">
        <title>Genome sequence of the yeast Holleya sinecauda.</title>
        <authorList>
            <person name="Dietrich F.S."/>
        </authorList>
    </citation>
    <scope>NUCLEOTIDE SEQUENCE [LARGE SCALE GENOMIC DNA]</scope>
    <source>
        <strain evidence="11 12">ATCC 58844</strain>
    </source>
</reference>
<organism evidence="11 12">
    <name type="scientific">Eremothecium sinecaudum</name>
    <dbReference type="NCBI Taxonomy" id="45286"/>
    <lineage>
        <taxon>Eukaryota</taxon>
        <taxon>Fungi</taxon>
        <taxon>Dikarya</taxon>
        <taxon>Ascomycota</taxon>
        <taxon>Saccharomycotina</taxon>
        <taxon>Saccharomycetes</taxon>
        <taxon>Saccharomycetales</taxon>
        <taxon>Saccharomycetaceae</taxon>
        <taxon>Eremothecium</taxon>
    </lineage>
</organism>
<keyword evidence="5 8" id="KW-0378">Hydrolase</keyword>
<keyword evidence="3 9" id="KW-0732">Signal</keyword>
<protein>
    <submittedName>
        <fullName evidence="11">HFR139Cp</fullName>
    </submittedName>
</protein>
<dbReference type="PANTHER" id="PTHR47966:SF65">
    <property type="entry name" value="ASPARTIC-TYPE ENDOPEPTIDASE"/>
    <property type="match status" value="1"/>
</dbReference>
<comment type="similarity">
    <text evidence="1 8">Belongs to the peptidase A1 family.</text>
</comment>
<dbReference type="InterPro" id="IPR021109">
    <property type="entry name" value="Peptidase_aspartic_dom_sf"/>
</dbReference>
<feature type="domain" description="Peptidase A1" evidence="10">
    <location>
        <begin position="77"/>
        <end position="404"/>
    </location>
</feature>
<gene>
    <name evidence="11" type="ORF">AW171_hschr63993</name>
</gene>
<dbReference type="PRINTS" id="PR00792">
    <property type="entry name" value="PEPSIN"/>
</dbReference>
<proteinExistence type="inferred from homology"/>
<keyword evidence="2 8" id="KW-0645">Protease</keyword>
<dbReference type="PROSITE" id="PS00141">
    <property type="entry name" value="ASP_PROTEASE"/>
    <property type="match status" value="1"/>
</dbReference>
<dbReference type="InterPro" id="IPR033876">
    <property type="entry name" value="SAP-like"/>
</dbReference>
<feature type="disulfide bond" evidence="7">
    <location>
        <begin position="333"/>
        <end position="368"/>
    </location>
</feature>
<feature type="active site" evidence="6">
    <location>
        <position position="298"/>
    </location>
</feature>
<dbReference type="GeneID" id="28725318"/>
<name>A0A0X8HV06_9SACH</name>
<dbReference type="InterPro" id="IPR033121">
    <property type="entry name" value="PEPTIDASE_A1"/>
</dbReference>
<dbReference type="GO" id="GO:0071944">
    <property type="term" value="C:cell periphery"/>
    <property type="evidence" value="ECO:0007669"/>
    <property type="project" value="UniProtKB-ARBA"/>
</dbReference>
<dbReference type="CDD" id="cd05474">
    <property type="entry name" value="SAP_like"/>
    <property type="match status" value="1"/>
</dbReference>
<feature type="chain" id="PRO_5007066966" evidence="9">
    <location>
        <begin position="22"/>
        <end position="439"/>
    </location>
</feature>
<evidence type="ECO:0000256" key="3">
    <source>
        <dbReference type="ARBA" id="ARBA00022729"/>
    </source>
</evidence>
<dbReference type="PROSITE" id="PS51767">
    <property type="entry name" value="PEPTIDASE_A1"/>
    <property type="match status" value="1"/>
</dbReference>
<evidence type="ECO:0000256" key="4">
    <source>
        <dbReference type="ARBA" id="ARBA00022750"/>
    </source>
</evidence>
<sequence>MRLPKLLLAGGLLAIVPLSTASPIPETSVKPQYLRLNLKATHNENYGIEALAREVEEIQSRPDDYLKIDYVNREIFYSFDLSIGIPEQNVTVQVDTGSSDLWVVGADVNCSPRWQSDPDCRKLGTFDPNQSCTWTSNDTEFNIRYVDGSYSRGVWGMDDIVLDGVKIEGLSFAVASHATSSIAVLGIGLPSLETTNFVVGQEPYAYDNLPRLLQRNGLIARNAYSLYTNRLSAEAGSIVFGGVDHRKYHGKLLTLPLVNVQPTTDVIRTLSIIMTEVAFNSSRSRTIAFDGKIGALLDSGTTLSYFPRQISETLARAAGAIWSNQFNAFVGFCPSPDDKSKLEFEFNGVSISVPIQDFTLETGVANICLYLFVPWERNMVILGDIFLTAAYIVYDLDRLEVSMAQARYSNSEHIEPIIDAVPRAEKAPGYYNTWDAPTK</sequence>
<dbReference type="EMBL" id="CP014246">
    <property type="protein sequence ID" value="AMD21994.1"/>
    <property type="molecule type" value="Genomic_DNA"/>
</dbReference>
<dbReference type="AlphaFoldDB" id="A0A0X8HV06"/>
<evidence type="ECO:0000256" key="1">
    <source>
        <dbReference type="ARBA" id="ARBA00007447"/>
    </source>
</evidence>
<evidence type="ECO:0000313" key="11">
    <source>
        <dbReference type="EMBL" id="AMD21994.1"/>
    </source>
</evidence>
<evidence type="ECO:0000256" key="9">
    <source>
        <dbReference type="SAM" id="SignalP"/>
    </source>
</evidence>
<evidence type="ECO:0000259" key="10">
    <source>
        <dbReference type="PROSITE" id="PS51767"/>
    </source>
</evidence>
<dbReference type="PANTHER" id="PTHR47966">
    <property type="entry name" value="BETA-SITE APP-CLEAVING ENZYME, ISOFORM A-RELATED"/>
    <property type="match status" value="1"/>
</dbReference>
<evidence type="ECO:0000256" key="7">
    <source>
        <dbReference type="PIRSR" id="PIRSR601461-2"/>
    </source>
</evidence>
<dbReference type="OrthoDB" id="771136at2759"/>
<keyword evidence="12" id="KW-1185">Reference proteome</keyword>
<keyword evidence="4 8" id="KW-0064">Aspartyl protease</keyword>
<dbReference type="InterPro" id="IPR001461">
    <property type="entry name" value="Aspartic_peptidase_A1"/>
</dbReference>
<dbReference type="GO" id="GO:0006508">
    <property type="term" value="P:proteolysis"/>
    <property type="evidence" value="ECO:0007669"/>
    <property type="project" value="UniProtKB-KW"/>
</dbReference>
<dbReference type="Pfam" id="PF00026">
    <property type="entry name" value="Asp"/>
    <property type="match status" value="1"/>
</dbReference>
<keyword evidence="7" id="KW-1015">Disulfide bond</keyword>
<dbReference type="Gene3D" id="2.40.70.10">
    <property type="entry name" value="Acid Proteases"/>
    <property type="match status" value="2"/>
</dbReference>
<dbReference type="InterPro" id="IPR001969">
    <property type="entry name" value="Aspartic_peptidase_AS"/>
</dbReference>
<evidence type="ECO:0000256" key="5">
    <source>
        <dbReference type="ARBA" id="ARBA00022801"/>
    </source>
</evidence>
<dbReference type="Proteomes" id="UP000243052">
    <property type="component" value="Chromosome vi"/>
</dbReference>
<feature type="signal peptide" evidence="9">
    <location>
        <begin position="1"/>
        <end position="21"/>
    </location>
</feature>
<evidence type="ECO:0000313" key="12">
    <source>
        <dbReference type="Proteomes" id="UP000243052"/>
    </source>
</evidence>
<evidence type="ECO:0000256" key="8">
    <source>
        <dbReference type="RuleBase" id="RU000454"/>
    </source>
</evidence>
<dbReference type="RefSeq" id="XP_017988990.1">
    <property type="nucleotide sequence ID" value="XM_018133501.1"/>
</dbReference>
<evidence type="ECO:0000256" key="6">
    <source>
        <dbReference type="PIRSR" id="PIRSR601461-1"/>
    </source>
</evidence>
<feature type="active site" evidence="6">
    <location>
        <position position="95"/>
    </location>
</feature>
<evidence type="ECO:0000256" key="2">
    <source>
        <dbReference type="ARBA" id="ARBA00022670"/>
    </source>
</evidence>